<proteinExistence type="inferred from homology"/>
<feature type="transmembrane region" description="Helical" evidence="10">
    <location>
        <begin position="88"/>
        <end position="108"/>
    </location>
</feature>
<feature type="transmembrane region" description="Helical" evidence="10">
    <location>
        <begin position="185"/>
        <end position="205"/>
    </location>
</feature>
<dbReference type="CDD" id="cd13143">
    <property type="entry name" value="MATE_MepA_like"/>
    <property type="match status" value="1"/>
</dbReference>
<dbReference type="GeneID" id="82206061"/>
<evidence type="ECO:0000256" key="6">
    <source>
        <dbReference type="ARBA" id="ARBA00022692"/>
    </source>
</evidence>
<feature type="transmembrane region" description="Helical" evidence="10">
    <location>
        <begin position="128"/>
        <end position="146"/>
    </location>
</feature>
<feature type="transmembrane region" description="Helical" evidence="10">
    <location>
        <begin position="310"/>
        <end position="332"/>
    </location>
</feature>
<dbReference type="PIRSF" id="PIRSF006603">
    <property type="entry name" value="DinF"/>
    <property type="match status" value="1"/>
</dbReference>
<evidence type="ECO:0000256" key="10">
    <source>
        <dbReference type="SAM" id="Phobius"/>
    </source>
</evidence>
<keyword evidence="5" id="KW-1003">Cell membrane</keyword>
<evidence type="ECO:0000256" key="4">
    <source>
        <dbReference type="ARBA" id="ARBA00022448"/>
    </source>
</evidence>
<keyword evidence="6 10" id="KW-0812">Transmembrane</keyword>
<dbReference type="EMBL" id="LN555523">
    <property type="protein sequence ID" value="CED94641.1"/>
    <property type="molecule type" value="Genomic_DNA"/>
</dbReference>
<dbReference type="AlphaFoldDB" id="A0A1V1I320"/>
<dbReference type="InterPro" id="IPR045070">
    <property type="entry name" value="MATE_MepA-like"/>
</dbReference>
<dbReference type="PANTHER" id="PTHR43823">
    <property type="entry name" value="SPORULATION PROTEIN YKVU"/>
    <property type="match status" value="1"/>
</dbReference>
<feature type="transmembrane region" description="Helical" evidence="10">
    <location>
        <begin position="153"/>
        <end position="173"/>
    </location>
</feature>
<feature type="transmembrane region" description="Helical" evidence="10">
    <location>
        <begin position="264"/>
        <end position="289"/>
    </location>
</feature>
<feature type="transmembrane region" description="Helical" evidence="10">
    <location>
        <begin position="5"/>
        <end position="25"/>
    </location>
</feature>
<dbReference type="GO" id="GO:0015297">
    <property type="term" value="F:antiporter activity"/>
    <property type="evidence" value="ECO:0007669"/>
    <property type="project" value="InterPro"/>
</dbReference>
<dbReference type="InterPro" id="IPR002528">
    <property type="entry name" value="MATE_fam"/>
</dbReference>
<evidence type="ECO:0000313" key="12">
    <source>
        <dbReference type="Proteomes" id="UP000245622"/>
    </source>
</evidence>
<feature type="transmembrane region" description="Helical" evidence="10">
    <location>
        <begin position="338"/>
        <end position="356"/>
    </location>
</feature>
<dbReference type="RefSeq" id="WP_180702143.1">
    <property type="nucleotide sequence ID" value="NZ_LN555523.1"/>
</dbReference>
<dbReference type="GO" id="GO:0005886">
    <property type="term" value="C:plasma membrane"/>
    <property type="evidence" value="ECO:0007669"/>
    <property type="project" value="UniProtKB-SubCell"/>
</dbReference>
<accession>A0A1V1I320</accession>
<evidence type="ECO:0000256" key="9">
    <source>
        <dbReference type="ARBA" id="ARBA00023251"/>
    </source>
</evidence>
<dbReference type="Pfam" id="PF01554">
    <property type="entry name" value="MatE"/>
    <property type="match status" value="2"/>
</dbReference>
<evidence type="ECO:0000256" key="5">
    <source>
        <dbReference type="ARBA" id="ARBA00022475"/>
    </source>
</evidence>
<keyword evidence="7 10" id="KW-1133">Transmembrane helix</keyword>
<keyword evidence="8 10" id="KW-0472">Membrane</keyword>
<gene>
    <name evidence="11" type="ORF">CRIB_2036</name>
</gene>
<feature type="transmembrane region" description="Helical" evidence="10">
    <location>
        <begin position="377"/>
        <end position="395"/>
    </location>
</feature>
<keyword evidence="4" id="KW-0813">Transport</keyword>
<dbReference type="GO" id="GO:0042910">
    <property type="term" value="F:xenobiotic transmembrane transporter activity"/>
    <property type="evidence" value="ECO:0007669"/>
    <property type="project" value="InterPro"/>
</dbReference>
<comment type="similarity">
    <text evidence="2">Belongs to the multi antimicrobial extrusion (MATE) (TC 2.A.66.1) family. MepA subfamily.</text>
</comment>
<dbReference type="InterPro" id="IPR048279">
    <property type="entry name" value="MdtK-like"/>
</dbReference>
<protein>
    <recommendedName>
        <fullName evidence="3">Multidrug export protein MepA</fullName>
    </recommendedName>
</protein>
<evidence type="ECO:0000313" key="11">
    <source>
        <dbReference type="EMBL" id="CED94641.1"/>
    </source>
</evidence>
<dbReference type="InterPro" id="IPR051327">
    <property type="entry name" value="MATE_MepA_subfamily"/>
</dbReference>
<name>A0A1V1I320_9FIRM</name>
<evidence type="ECO:0000256" key="3">
    <source>
        <dbReference type="ARBA" id="ARBA00022106"/>
    </source>
</evidence>
<evidence type="ECO:0000256" key="1">
    <source>
        <dbReference type="ARBA" id="ARBA00004651"/>
    </source>
</evidence>
<dbReference type="Proteomes" id="UP000245622">
    <property type="component" value="Chromosome 1"/>
</dbReference>
<keyword evidence="9" id="KW-0046">Antibiotic resistance</keyword>
<dbReference type="GO" id="GO:0046677">
    <property type="term" value="P:response to antibiotic"/>
    <property type="evidence" value="ECO:0007669"/>
    <property type="project" value="UniProtKB-KW"/>
</dbReference>
<organism evidence="11 12">
    <name type="scientific">Romboutsia ilealis</name>
    <dbReference type="NCBI Taxonomy" id="1115758"/>
    <lineage>
        <taxon>Bacteria</taxon>
        <taxon>Bacillati</taxon>
        <taxon>Bacillota</taxon>
        <taxon>Clostridia</taxon>
        <taxon>Peptostreptococcales</taxon>
        <taxon>Peptostreptococcaceae</taxon>
        <taxon>Romboutsia</taxon>
    </lineage>
</organism>
<feature type="transmembrane region" description="Helical" evidence="10">
    <location>
        <begin position="45"/>
        <end position="67"/>
    </location>
</feature>
<evidence type="ECO:0000256" key="2">
    <source>
        <dbReference type="ARBA" id="ARBA00008417"/>
    </source>
</evidence>
<feature type="transmembrane region" description="Helical" evidence="10">
    <location>
        <begin position="401"/>
        <end position="418"/>
    </location>
</feature>
<feature type="transmembrane region" description="Helical" evidence="10">
    <location>
        <begin position="225"/>
        <end position="244"/>
    </location>
</feature>
<reference evidence="11 12" key="1">
    <citation type="submission" date="2014-04" db="EMBL/GenBank/DDBJ databases">
        <authorList>
            <person name="Hornung B.V."/>
        </authorList>
    </citation>
    <scope>NUCLEOTIDE SEQUENCE [LARGE SCALE GENOMIC DNA]</scope>
    <source>
        <strain evidence="11 12">CRIB</strain>
    </source>
</reference>
<dbReference type="PANTHER" id="PTHR43823:SF3">
    <property type="entry name" value="MULTIDRUG EXPORT PROTEIN MEPA"/>
    <property type="match status" value="1"/>
</dbReference>
<sequence>MVKQFLGYAVPSALAMCIASLNTIIDGVFLGNGIGDAALGAVNIVMPITIVFFGLATMVSVGGGALISKYFGANEDEKGISIFRQVTYMLIIMSICLSAVCVIFAKPIVKMMGATENLQPLAAEYLKYYAMFCLPSLLGIAFNSFLRNDNRPKLAMVSTICGTISNIILNYIFIFELGLGIKSAAIATGFGQIVTLLIALPHFIFKKGKLSFGKQNLEINIIKEVFRIGLPSFFAEAAFSVIIFVHNLVLVNTIGEIGISTYAIINYITTNIYLVLLGVTLGAQPLISYNYGAQDSEKMLAFYKISNKTSFIIGIIFALLCFVFGKEIIAVFTSDKELINISYIAVNINNLAYLFIGKNLTTTMYYQAIEIPKYSNMICAMRSILILPIVLVIMAKTFGENGIWISMAISEFIIILISKKVFNINKCTENAIINLVS</sequence>
<evidence type="ECO:0000256" key="8">
    <source>
        <dbReference type="ARBA" id="ARBA00023136"/>
    </source>
</evidence>
<comment type="subcellular location">
    <subcellularLocation>
        <location evidence="1">Cell membrane</location>
        <topology evidence="1">Multi-pass membrane protein</topology>
    </subcellularLocation>
</comment>
<dbReference type="NCBIfam" id="TIGR00797">
    <property type="entry name" value="matE"/>
    <property type="match status" value="1"/>
</dbReference>
<keyword evidence="12" id="KW-1185">Reference proteome</keyword>
<evidence type="ECO:0000256" key="7">
    <source>
        <dbReference type="ARBA" id="ARBA00022989"/>
    </source>
</evidence>
<dbReference type="KEGG" id="ril:CRIB_2036"/>